<dbReference type="PANTHER" id="PTHR11089">
    <property type="entry name" value="GTP-BINDING PROTEIN-RELATED"/>
    <property type="match status" value="1"/>
</dbReference>
<evidence type="ECO:0000256" key="1">
    <source>
        <dbReference type="ARBA" id="ARBA00004123"/>
    </source>
</evidence>
<keyword evidence="2" id="KW-0547">Nucleotide-binding</keyword>
<dbReference type="InterPro" id="IPR050755">
    <property type="entry name" value="TRAFAC_YlqF/YawG_RiboMat"/>
</dbReference>
<dbReference type="Gene3D" id="3.40.50.300">
    <property type="entry name" value="P-loop containing nucleotide triphosphate hydrolases"/>
    <property type="match status" value="1"/>
</dbReference>
<keyword evidence="4" id="KW-0539">Nucleus</keyword>
<dbReference type="InterPro" id="IPR027417">
    <property type="entry name" value="P-loop_NTPase"/>
</dbReference>
<dbReference type="Pfam" id="PF01926">
    <property type="entry name" value="MMR_HSR1"/>
    <property type="match status" value="1"/>
</dbReference>
<protein>
    <submittedName>
        <fullName evidence="7">Nucleolar GTPase</fullName>
    </submittedName>
</protein>
<gene>
    <name evidence="7" type="ORF">GMRT_12778</name>
</gene>
<dbReference type="PRINTS" id="PR00326">
    <property type="entry name" value="GTP1OBG"/>
</dbReference>
<keyword evidence="8" id="KW-1185">Reference proteome</keyword>
<evidence type="ECO:0000313" key="8">
    <source>
        <dbReference type="Proteomes" id="UP000315496"/>
    </source>
</evidence>
<dbReference type="InterPro" id="IPR030378">
    <property type="entry name" value="G_CP_dom"/>
</dbReference>
<proteinExistence type="predicted"/>
<dbReference type="EMBL" id="VDLU01000004">
    <property type="protein sequence ID" value="TNJ27142.1"/>
    <property type="molecule type" value="Genomic_DNA"/>
</dbReference>
<evidence type="ECO:0000256" key="5">
    <source>
        <dbReference type="SAM" id="MobiDB-lite"/>
    </source>
</evidence>
<keyword evidence="3" id="KW-0342">GTP-binding</keyword>
<evidence type="ECO:0000256" key="2">
    <source>
        <dbReference type="ARBA" id="ARBA00022741"/>
    </source>
</evidence>
<evidence type="ECO:0000256" key="4">
    <source>
        <dbReference type="ARBA" id="ARBA00023242"/>
    </source>
</evidence>
<dbReference type="GO" id="GO:0005730">
    <property type="term" value="C:nucleolus"/>
    <property type="evidence" value="ECO:0007669"/>
    <property type="project" value="UniProtKB-ARBA"/>
</dbReference>
<reference evidence="7 8" key="1">
    <citation type="submission" date="2019-05" db="EMBL/GenBank/DDBJ databases">
        <title>The compact genome of Giardia muris reveals important steps in the evolution of intestinal protozoan parasites.</title>
        <authorList>
            <person name="Xu F."/>
            <person name="Jimenez-Gonzalez A."/>
            <person name="Einarsson E."/>
            <person name="Astvaldsson A."/>
            <person name="Peirasmaki D."/>
            <person name="Eckmann L."/>
            <person name="Andersson J.O."/>
            <person name="Svard S.G."/>
            <person name="Jerlstrom-Hultqvist J."/>
        </authorList>
    </citation>
    <scope>NUCLEOTIDE SEQUENCE [LARGE SCALE GENOMIC DNA]</scope>
    <source>
        <strain evidence="7 8">Roberts-Thomson</strain>
    </source>
</reference>
<feature type="domain" description="CP-type G" evidence="6">
    <location>
        <begin position="132"/>
        <end position="330"/>
    </location>
</feature>
<evidence type="ECO:0000259" key="6">
    <source>
        <dbReference type="PROSITE" id="PS51721"/>
    </source>
</evidence>
<accession>A0A4Z1SN29</accession>
<dbReference type="Pfam" id="PF08701">
    <property type="entry name" value="GN3L_Grn1"/>
    <property type="match status" value="1"/>
</dbReference>
<feature type="compositionally biased region" description="Basic residues" evidence="5">
    <location>
        <begin position="1"/>
        <end position="26"/>
    </location>
</feature>
<dbReference type="PANTHER" id="PTHR11089:SF30">
    <property type="entry name" value="GUANINE NUCLEOTIDE-BINDING PROTEIN-LIKE 3 HOMOLOG"/>
    <property type="match status" value="1"/>
</dbReference>
<feature type="compositionally biased region" description="Basic and acidic residues" evidence="5">
    <location>
        <begin position="27"/>
        <end position="49"/>
    </location>
</feature>
<dbReference type="InterPro" id="IPR014813">
    <property type="entry name" value="Gnl3_N_dom"/>
</dbReference>
<sequence>MPFSKRKLKSHRLTLREKHHSLKKARERAGREAKRMKAMERKSRFRRDPGIPNLYPYKKQMLQAILKQDEMPSREAMAAQTAAKAVAQLQAMSDALTTSIPEDGTSCAPAGYSAAVDERYVDERSIRRGAFKQELRQVINQTDVLIEVIDARDPHSTRCPEIEELCYSQKKPFVLVLNKIDLIPPQVARAWLAFFQAHNLPCVIFKSSTKTEGIHFVDLAKFSAGQVGGIQAEERLTQAMHDPGAVIGATELKRVLHRLGSRSAPAESGPTKIIAGVVGIPNVGKSSIINSMAGRRAVGVSPVPGFTKKLSEIHVDLKLRILDSPGVVLNKAGNTVILREENLIDSVGECARMLSMTKDYAGVFKAFGVLDAVYEAAQTNESIATCLVKANGLLAESVAADSIYDDVAGTSARDLILAELTRTLLILIARQNGKLLRGGIPDIDWAAKHCVREWNRGTVPFYKPAPSPEEIVREAEVYKERLDHIQRMNNTELGDADRLVSELAPALDIEELYALSAGALGGTVDTAKYTALH</sequence>
<dbReference type="SUPFAM" id="SSF52540">
    <property type="entry name" value="P-loop containing nucleoside triphosphate hydrolases"/>
    <property type="match status" value="1"/>
</dbReference>
<dbReference type="VEuPathDB" id="GiardiaDB:GMRT_12778"/>
<organism evidence="7 8">
    <name type="scientific">Giardia muris</name>
    <dbReference type="NCBI Taxonomy" id="5742"/>
    <lineage>
        <taxon>Eukaryota</taxon>
        <taxon>Metamonada</taxon>
        <taxon>Diplomonadida</taxon>
        <taxon>Hexamitidae</taxon>
        <taxon>Giardiinae</taxon>
        <taxon>Giardia</taxon>
    </lineage>
</organism>
<comment type="subcellular location">
    <subcellularLocation>
        <location evidence="1">Nucleus</location>
    </subcellularLocation>
</comment>
<dbReference type="Proteomes" id="UP000315496">
    <property type="component" value="Chromosome 4"/>
</dbReference>
<evidence type="ECO:0000256" key="3">
    <source>
        <dbReference type="ARBA" id="ARBA00023134"/>
    </source>
</evidence>
<dbReference type="OrthoDB" id="10266128at2759"/>
<name>A0A4Z1SN29_GIAMU</name>
<dbReference type="AlphaFoldDB" id="A0A4Z1SN29"/>
<comment type="caution">
    <text evidence="7">The sequence shown here is derived from an EMBL/GenBank/DDBJ whole genome shotgun (WGS) entry which is preliminary data.</text>
</comment>
<dbReference type="InterPro" id="IPR006073">
    <property type="entry name" value="GTP-bd"/>
</dbReference>
<evidence type="ECO:0000313" key="7">
    <source>
        <dbReference type="EMBL" id="TNJ27142.1"/>
    </source>
</evidence>
<dbReference type="PROSITE" id="PS51721">
    <property type="entry name" value="G_CP"/>
    <property type="match status" value="1"/>
</dbReference>
<dbReference type="GO" id="GO:0005525">
    <property type="term" value="F:GTP binding"/>
    <property type="evidence" value="ECO:0007669"/>
    <property type="project" value="UniProtKB-KW"/>
</dbReference>
<feature type="region of interest" description="Disordered" evidence="5">
    <location>
        <begin position="1"/>
        <end position="52"/>
    </location>
</feature>